<dbReference type="PANTHER" id="PTHR24148">
    <property type="entry name" value="ANKYRIN REPEAT DOMAIN-CONTAINING PROTEIN 39 HOMOLOG-RELATED"/>
    <property type="match status" value="1"/>
</dbReference>
<protein>
    <recommendedName>
        <fullName evidence="4">Heterokaryon incompatibility protein-domain-containing protein</fullName>
    </recommendedName>
</protein>
<dbReference type="InterPro" id="IPR052895">
    <property type="entry name" value="HetReg/Transcr_Mod"/>
</dbReference>
<sequence length="441" mass="50138">MSGGHVIDWDYLCAAVDHGLNIQIWQPLSFGFIMDHAVVPYLSMRALMGRRRLQQRQKKSSPSPSSSPASQAEDLLYLLIHCRHRSSADSRDKIYSVMGFLHESHDQLHSLPNQLSIELDYGHPVVYIYRLITQFLIRQSGTLDVLGVCPKSTRRALPSWVTDWSITSPIRSPLSRDSMDRPRRTHATGYTKADALPFYHSESQESVGEFHKPEHKREWFTRVSGIFKAEHRVCQDVLAIVSTLFSWEKFAAFTTPTATAAMRPTTARTTNPSDNKSNSSSAPSEKSPENDKDAYWQTLCAETYKSHSRTLTSSLYETWSTSLEPLRSFLAFHPHTSESFPEVAFKKFLDTVWDSYVEFWPYINCANHRRMGQVSEPSRLCLLPEAAQLGDKIILARGGKVPLVLRADEDGYYMFVGEAYVHGVMEGEGWDESRCEDVKIC</sequence>
<evidence type="ECO:0008006" key="4">
    <source>
        <dbReference type="Google" id="ProtNLM"/>
    </source>
</evidence>
<dbReference type="GeneID" id="63780552"/>
<feature type="compositionally biased region" description="Low complexity" evidence="1">
    <location>
        <begin position="261"/>
        <end position="285"/>
    </location>
</feature>
<dbReference type="AlphaFoldDB" id="A0A1Y2DK75"/>
<evidence type="ECO:0000256" key="1">
    <source>
        <dbReference type="SAM" id="MobiDB-lite"/>
    </source>
</evidence>
<gene>
    <name evidence="2" type="ORF">BCR38DRAFT_488904</name>
</gene>
<keyword evidence="3" id="KW-1185">Reference proteome</keyword>
<organism evidence="2 3">
    <name type="scientific">Pseudomassariella vexata</name>
    <dbReference type="NCBI Taxonomy" id="1141098"/>
    <lineage>
        <taxon>Eukaryota</taxon>
        <taxon>Fungi</taxon>
        <taxon>Dikarya</taxon>
        <taxon>Ascomycota</taxon>
        <taxon>Pezizomycotina</taxon>
        <taxon>Sordariomycetes</taxon>
        <taxon>Xylariomycetidae</taxon>
        <taxon>Amphisphaeriales</taxon>
        <taxon>Pseudomassariaceae</taxon>
        <taxon>Pseudomassariella</taxon>
    </lineage>
</organism>
<dbReference type="InParanoid" id="A0A1Y2DK75"/>
<accession>A0A1Y2DK75</accession>
<dbReference type="EMBL" id="MCFJ01000014">
    <property type="protein sequence ID" value="ORY59165.1"/>
    <property type="molecule type" value="Genomic_DNA"/>
</dbReference>
<comment type="caution">
    <text evidence="2">The sequence shown here is derived from an EMBL/GenBank/DDBJ whole genome shotgun (WGS) entry which is preliminary data.</text>
</comment>
<dbReference type="RefSeq" id="XP_040711859.1">
    <property type="nucleotide sequence ID" value="XM_040864340.1"/>
</dbReference>
<dbReference type="OrthoDB" id="5416609at2759"/>
<dbReference type="Pfam" id="PF26639">
    <property type="entry name" value="Het-6_barrel"/>
    <property type="match status" value="1"/>
</dbReference>
<proteinExistence type="predicted"/>
<name>A0A1Y2DK75_9PEZI</name>
<dbReference type="STRING" id="1141098.A0A1Y2DK75"/>
<dbReference type="Proteomes" id="UP000193689">
    <property type="component" value="Unassembled WGS sequence"/>
</dbReference>
<feature type="region of interest" description="Disordered" evidence="1">
    <location>
        <begin position="261"/>
        <end position="291"/>
    </location>
</feature>
<evidence type="ECO:0000313" key="2">
    <source>
        <dbReference type="EMBL" id="ORY59165.1"/>
    </source>
</evidence>
<dbReference type="PANTHER" id="PTHR24148:SF64">
    <property type="entry name" value="HETEROKARYON INCOMPATIBILITY DOMAIN-CONTAINING PROTEIN"/>
    <property type="match status" value="1"/>
</dbReference>
<evidence type="ECO:0000313" key="3">
    <source>
        <dbReference type="Proteomes" id="UP000193689"/>
    </source>
</evidence>
<reference evidence="2 3" key="1">
    <citation type="submission" date="2016-07" db="EMBL/GenBank/DDBJ databases">
        <title>Pervasive Adenine N6-methylation of Active Genes in Fungi.</title>
        <authorList>
            <consortium name="DOE Joint Genome Institute"/>
            <person name="Mondo S.J."/>
            <person name="Dannebaum R.O."/>
            <person name="Kuo R.C."/>
            <person name="Labutti K."/>
            <person name="Haridas S."/>
            <person name="Kuo A."/>
            <person name="Salamov A."/>
            <person name="Ahrendt S.R."/>
            <person name="Lipzen A."/>
            <person name="Sullivan W."/>
            <person name="Andreopoulos W.B."/>
            <person name="Clum A."/>
            <person name="Lindquist E."/>
            <person name="Daum C."/>
            <person name="Ramamoorthy G.K."/>
            <person name="Gryganskyi A."/>
            <person name="Culley D."/>
            <person name="Magnuson J.K."/>
            <person name="James T.Y."/>
            <person name="O'Malley M.A."/>
            <person name="Stajich J.E."/>
            <person name="Spatafora J.W."/>
            <person name="Visel A."/>
            <person name="Grigoriev I.V."/>
        </authorList>
    </citation>
    <scope>NUCLEOTIDE SEQUENCE [LARGE SCALE GENOMIC DNA]</scope>
    <source>
        <strain evidence="2 3">CBS 129021</strain>
    </source>
</reference>